<dbReference type="InterPro" id="IPR056996">
    <property type="entry name" value="PH_SLA1"/>
</dbReference>
<evidence type="ECO:0000256" key="6">
    <source>
        <dbReference type="ARBA" id="ARBA00022737"/>
    </source>
</evidence>
<dbReference type="PANTHER" id="PTHR15735:SF19">
    <property type="entry name" value="ACTIN CYTOSKELETON-REGULATORY COMPLEX PROTEIN SLA1"/>
    <property type="match status" value="1"/>
</dbReference>
<comment type="subcellular location">
    <subcellularLocation>
        <location evidence="1">Cell membrane</location>
    </subcellularLocation>
    <subcellularLocation>
        <location evidence="2">Cytoplasm</location>
    </subcellularLocation>
</comment>
<feature type="domain" description="SH3" evidence="10">
    <location>
        <begin position="75"/>
        <end position="134"/>
    </location>
</feature>
<dbReference type="CDD" id="cd09532">
    <property type="entry name" value="SAM_SLA1_fungal"/>
    <property type="match status" value="1"/>
</dbReference>
<dbReference type="OrthoDB" id="26539at2759"/>
<sequence>MQSLYIGVYKAVYDYTAQAEEELTIKTDDLLYLLEKSDIDEWWKVKKRVLAVGDEEVDEPSGLVPSNYIEEAPVIKQATALYDYDKQTEEELSFKEGAKFNIYDLKDPDWILASNNDKTQFGFVPSNYIQIGSSETPQQAAQPATSVPATQQQQPQIPVNQNIPSLTKERSPEQAPTASMPVRDFPRPNQPVTSGYNQVEEEEEEAPPPMPNRPVGNETPTRPSRVESYEQVEDVEQGRNHTFDGEFFTWYIDEVDGRKKRSVVLSIGQGLIIVKADKGTPKKFKIRGASNRDDQWRIRDLIDFSHEKKHVFLEFKNPSASIELHTGTKDVADAIMSILGDLKGAESAKGLKEVERASKAKTGAGNRKVGRLMYDFEAQSRDELDCKEGDEVYVIDESKSRDWWMVENTDTRRQGVVPSAYIEIISTSNLDKLTEGPVRHKSTKTKEKARHHHRSREERDRVREKDRLQREKESSKQKNEEDKSMPNYHRVRTWIDSSGSFKVEAEFLGCHEGKIHLHKTNGVKIAVGAEKLSIEDLEYVEKVTGTSLEKYKEAVMKQLEKKPKAKSGATSEMKKAPSATAVINDVTPARPTRQKTKSMLSPAGRAPESDYDWFDFFLECGVDIGNCQRYTLNFNREQMDQTILEDISPSLLRTLGLREGDIIRVMKYLDNKFDRKKTSEEAKPAGGLFVDTNGALKTNIAASEVSKVTAEALPSPVKAATPETKSTNKIEDDAWAVKPAARSSEDLLKPVQPQAPQYTGSLSDLVNIKPTIDNKPLPAPPASSSSQIPSAPPLQPVKTNNTLIQPDQKFAIQTQGAAVPVPAQRTGTLIPVQRTGGGVLVPVQTGGILAAQPTGFVPITAQPTGFMPIQQTGIIQPQLTFGIIPLQTGSTTFVPQQSGIQRADSAPPVTTFGQSFVPLQAGTVTMPPTTFAIPAQLTGGLPPTTFNQPAMVPAQRTGGQITGGFVPQSAFGKQITGGFMGTNVVPNTSFGQQPVAAGGPVTSFSQQLTGGLPATSFGAQVTSGLPPTSFGAQPAMAPAPTPQPAFGAPVGFGQQVTANPFPQQTMNQFQSQQPMNAFPQQPQQAMNPFPQQQQSYGQFPQQQQQPQQFNQFQQPFNQFSSQPNMNQMVNQFQATSISSPPSFGQQAPVTSFGQAQFEGFSNQPLQSQPTGTGFGNAPLQTQPTGQKANISAATPDNPFGFGF</sequence>
<feature type="region of interest" description="Disordered" evidence="9">
    <location>
        <begin position="433"/>
        <end position="485"/>
    </location>
</feature>
<evidence type="ECO:0000256" key="3">
    <source>
        <dbReference type="ARBA" id="ARBA00022443"/>
    </source>
</evidence>
<feature type="domain" description="SH3" evidence="10">
    <location>
        <begin position="365"/>
        <end position="427"/>
    </location>
</feature>
<organism evidence="11 12">
    <name type="scientific">[Candida] subhashii</name>
    <dbReference type="NCBI Taxonomy" id="561895"/>
    <lineage>
        <taxon>Eukaryota</taxon>
        <taxon>Fungi</taxon>
        <taxon>Dikarya</taxon>
        <taxon>Ascomycota</taxon>
        <taxon>Saccharomycotina</taxon>
        <taxon>Pichiomycetes</taxon>
        <taxon>Debaryomycetaceae</taxon>
        <taxon>Spathaspora</taxon>
    </lineage>
</organism>
<dbReference type="GO" id="GO:0000147">
    <property type="term" value="P:actin cortical patch assembly"/>
    <property type="evidence" value="ECO:0007669"/>
    <property type="project" value="TreeGrafter"/>
</dbReference>
<dbReference type="GO" id="GO:0008092">
    <property type="term" value="F:cytoskeletal protein binding"/>
    <property type="evidence" value="ECO:0007669"/>
    <property type="project" value="InterPro"/>
</dbReference>
<dbReference type="EMBL" id="JAGSYN010000049">
    <property type="protein sequence ID" value="KAG7665493.1"/>
    <property type="molecule type" value="Genomic_DNA"/>
</dbReference>
<evidence type="ECO:0000313" key="12">
    <source>
        <dbReference type="Proteomes" id="UP000694255"/>
    </source>
</evidence>
<dbReference type="PROSITE" id="PS50002">
    <property type="entry name" value="SH3"/>
    <property type="match status" value="3"/>
</dbReference>
<evidence type="ECO:0000256" key="2">
    <source>
        <dbReference type="ARBA" id="ARBA00004496"/>
    </source>
</evidence>
<dbReference type="Pfam" id="PF14604">
    <property type="entry name" value="SH3_9"/>
    <property type="match status" value="1"/>
</dbReference>
<dbReference type="GO" id="GO:0005634">
    <property type="term" value="C:nucleus"/>
    <property type="evidence" value="ECO:0007669"/>
    <property type="project" value="TreeGrafter"/>
</dbReference>
<dbReference type="FunFam" id="2.30.30.700:FF:000001">
    <property type="entry name" value="Actin cytoskeleton-regulatory complex protein SLA1"/>
    <property type="match status" value="1"/>
</dbReference>
<dbReference type="GO" id="GO:0042802">
    <property type="term" value="F:identical protein binding"/>
    <property type="evidence" value="ECO:0007669"/>
    <property type="project" value="InterPro"/>
</dbReference>
<dbReference type="GO" id="GO:0005886">
    <property type="term" value="C:plasma membrane"/>
    <property type="evidence" value="ECO:0007669"/>
    <property type="project" value="UniProtKB-SubCell"/>
</dbReference>
<dbReference type="FunFam" id="1.10.150.50:FF:000094">
    <property type="entry name" value="Actin cytoskeleton-regulatory complex protein SLA1"/>
    <property type="match status" value="1"/>
</dbReference>
<feature type="region of interest" description="Disordered" evidence="9">
    <location>
        <begin position="134"/>
        <end position="238"/>
    </location>
</feature>
<evidence type="ECO:0000256" key="8">
    <source>
        <dbReference type="PROSITE-ProRule" id="PRU00192"/>
    </source>
</evidence>
<dbReference type="Pfam" id="PF03983">
    <property type="entry name" value="SHD1"/>
    <property type="match status" value="1"/>
</dbReference>
<evidence type="ECO:0000256" key="4">
    <source>
        <dbReference type="ARBA" id="ARBA00022475"/>
    </source>
</evidence>
<dbReference type="InterPro" id="IPR035800">
    <property type="entry name" value="Sla1_SH3_1"/>
</dbReference>
<evidence type="ECO:0000259" key="10">
    <source>
        <dbReference type="PROSITE" id="PS50002"/>
    </source>
</evidence>
<feature type="compositionally biased region" description="Polar residues" evidence="9">
    <location>
        <begin position="754"/>
        <end position="764"/>
    </location>
</feature>
<evidence type="ECO:0000256" key="5">
    <source>
        <dbReference type="ARBA" id="ARBA00022490"/>
    </source>
</evidence>
<keyword evidence="12" id="KW-1185">Reference proteome</keyword>
<gene>
    <name evidence="11" type="ORF">J8A68_000895</name>
</gene>
<keyword evidence="6" id="KW-0677">Repeat</keyword>
<dbReference type="GO" id="GO:0030833">
    <property type="term" value="P:regulation of actin filament polymerization"/>
    <property type="evidence" value="ECO:0007669"/>
    <property type="project" value="TreeGrafter"/>
</dbReference>
<dbReference type="Pfam" id="PF24081">
    <property type="entry name" value="PH_SLA1"/>
    <property type="match status" value="1"/>
</dbReference>
<dbReference type="InterPro" id="IPR001452">
    <property type="entry name" value="SH3_domain"/>
</dbReference>
<evidence type="ECO:0000256" key="9">
    <source>
        <dbReference type="SAM" id="MobiDB-lite"/>
    </source>
</evidence>
<dbReference type="GeneID" id="73467696"/>
<feature type="compositionally biased region" description="Basic and acidic residues" evidence="9">
    <location>
        <begin position="455"/>
        <end position="484"/>
    </location>
</feature>
<feature type="region of interest" description="Disordered" evidence="9">
    <location>
        <begin position="1069"/>
        <end position="1093"/>
    </location>
</feature>
<feature type="region of interest" description="Disordered" evidence="9">
    <location>
        <begin position="1170"/>
        <end position="1203"/>
    </location>
</feature>
<evidence type="ECO:0000256" key="1">
    <source>
        <dbReference type="ARBA" id="ARBA00004236"/>
    </source>
</evidence>
<feature type="compositionally biased region" description="Basic residues" evidence="9">
    <location>
        <begin position="439"/>
        <end position="454"/>
    </location>
</feature>
<proteinExistence type="predicted"/>
<dbReference type="CDD" id="cd11773">
    <property type="entry name" value="SH3_Sla1p_1"/>
    <property type="match status" value="1"/>
</dbReference>
<dbReference type="PANTHER" id="PTHR15735">
    <property type="entry name" value="FCH AND DOUBLE SH3 DOMAINS PROTEIN"/>
    <property type="match status" value="1"/>
</dbReference>
<dbReference type="AlphaFoldDB" id="A0A8J5UKG7"/>
<feature type="compositionally biased region" description="Low complexity" evidence="9">
    <location>
        <begin position="137"/>
        <end position="165"/>
    </location>
</feature>
<dbReference type="Proteomes" id="UP000694255">
    <property type="component" value="Unassembled WGS sequence"/>
</dbReference>
<keyword evidence="5" id="KW-0963">Cytoplasm</keyword>
<dbReference type="InterPro" id="IPR007131">
    <property type="entry name" value="SHD1"/>
</dbReference>
<keyword evidence="7" id="KW-0472">Membrane</keyword>
<name>A0A8J5UKG7_9ASCO</name>
<keyword evidence="4" id="KW-1003">Cell membrane</keyword>
<dbReference type="InterPro" id="IPR035821">
    <property type="entry name" value="Sla1_SH3_3"/>
</dbReference>
<feature type="compositionally biased region" description="Polar residues" evidence="9">
    <location>
        <begin position="1178"/>
        <end position="1194"/>
    </location>
</feature>
<dbReference type="GO" id="GO:0043130">
    <property type="term" value="F:ubiquitin binding"/>
    <property type="evidence" value="ECO:0007669"/>
    <property type="project" value="InterPro"/>
</dbReference>
<keyword evidence="3 8" id="KW-0728">SH3 domain</keyword>
<dbReference type="GO" id="GO:0030674">
    <property type="term" value="F:protein-macromolecule adaptor activity"/>
    <property type="evidence" value="ECO:0007669"/>
    <property type="project" value="InterPro"/>
</dbReference>
<evidence type="ECO:0000313" key="11">
    <source>
        <dbReference type="EMBL" id="KAG7665493.1"/>
    </source>
</evidence>
<accession>A0A8J5UKG7</accession>
<dbReference type="CDD" id="cd11775">
    <property type="entry name" value="SH3_Sla1p_3"/>
    <property type="match status" value="1"/>
</dbReference>
<dbReference type="Pfam" id="PF00018">
    <property type="entry name" value="SH3_1"/>
    <property type="match status" value="2"/>
</dbReference>
<dbReference type="RefSeq" id="XP_049265725.1">
    <property type="nucleotide sequence ID" value="XM_049410618.1"/>
</dbReference>
<dbReference type="CDD" id="cd11774">
    <property type="entry name" value="SH3_Sla1p_2"/>
    <property type="match status" value="1"/>
</dbReference>
<reference evidence="11 12" key="1">
    <citation type="journal article" date="2021" name="DNA Res.">
        <title>Genome analysis of Candida subhashii reveals its hybrid nature and dual mitochondrial genome conformations.</title>
        <authorList>
            <person name="Mixao V."/>
            <person name="Hegedusova E."/>
            <person name="Saus E."/>
            <person name="Pryszcz L.P."/>
            <person name="Cillingova A."/>
            <person name="Nosek J."/>
            <person name="Gabaldon T."/>
        </authorList>
    </citation>
    <scope>NUCLEOTIDE SEQUENCE [LARGE SCALE GENOMIC DNA]</scope>
    <source>
        <strain evidence="11 12">CBS 10753</strain>
    </source>
</reference>
<feature type="compositionally biased region" description="Low complexity" evidence="9">
    <location>
        <begin position="1072"/>
        <end position="1093"/>
    </location>
</feature>
<dbReference type="GO" id="GO:0005737">
    <property type="term" value="C:cytoplasm"/>
    <property type="evidence" value="ECO:0007669"/>
    <property type="project" value="UniProtKB-SubCell"/>
</dbReference>
<feature type="domain" description="SH3" evidence="10">
    <location>
        <begin position="4"/>
        <end position="74"/>
    </location>
</feature>
<feature type="region of interest" description="Disordered" evidence="9">
    <location>
        <begin position="741"/>
        <end position="798"/>
    </location>
</feature>
<dbReference type="SMART" id="SM00326">
    <property type="entry name" value="SH3"/>
    <property type="match status" value="3"/>
</dbReference>
<evidence type="ECO:0000256" key="7">
    <source>
        <dbReference type="ARBA" id="ARBA00023136"/>
    </source>
</evidence>
<comment type="caution">
    <text evidence="11">The sequence shown here is derived from an EMBL/GenBank/DDBJ whole genome shotgun (WGS) entry which is preliminary data.</text>
</comment>
<protein>
    <submittedName>
        <fullName evidence="11">SLA1</fullName>
    </submittedName>
</protein>